<accession>A0A8D8LBW2</accession>
<dbReference type="EMBL" id="HBUF01006246">
    <property type="protein sequence ID" value="CAG6607039.1"/>
    <property type="molecule type" value="Transcribed_RNA"/>
</dbReference>
<organism evidence="1">
    <name type="scientific">Cacopsylla melanoneura</name>
    <dbReference type="NCBI Taxonomy" id="428564"/>
    <lineage>
        <taxon>Eukaryota</taxon>
        <taxon>Metazoa</taxon>
        <taxon>Ecdysozoa</taxon>
        <taxon>Arthropoda</taxon>
        <taxon>Hexapoda</taxon>
        <taxon>Insecta</taxon>
        <taxon>Pterygota</taxon>
        <taxon>Neoptera</taxon>
        <taxon>Paraneoptera</taxon>
        <taxon>Hemiptera</taxon>
        <taxon>Sternorrhyncha</taxon>
        <taxon>Psylloidea</taxon>
        <taxon>Psyllidae</taxon>
        <taxon>Psyllinae</taxon>
        <taxon>Cacopsylla</taxon>
    </lineage>
</organism>
<dbReference type="EMBL" id="HBUF01211174">
    <property type="protein sequence ID" value="CAG6665593.1"/>
    <property type="molecule type" value="Transcribed_RNA"/>
</dbReference>
<dbReference type="EMBL" id="HBUF01377905">
    <property type="protein sequence ID" value="CAG6729102.1"/>
    <property type="molecule type" value="Transcribed_RNA"/>
</dbReference>
<name>A0A8D8LBW2_9HEMI</name>
<dbReference type="EMBL" id="HBUF01377909">
    <property type="protein sequence ID" value="CAG6729113.1"/>
    <property type="molecule type" value="Transcribed_RNA"/>
</dbReference>
<reference evidence="1" key="1">
    <citation type="submission" date="2021-05" db="EMBL/GenBank/DDBJ databases">
        <authorList>
            <person name="Alioto T."/>
            <person name="Alioto T."/>
            <person name="Gomez Garrido J."/>
        </authorList>
    </citation>
    <scope>NUCLEOTIDE SEQUENCE</scope>
</reference>
<sequence length="100" mass="11369">MMIKKARLHTNQTNISTSMICCLSQRNKPRQGPHFTHPTWNHSFYTLVSLGPNSRPWFGAIKISRNTIRGRDSSCRFVVKPIRNGGAIFGTESTRHTNIT</sequence>
<dbReference type="EMBL" id="HBUF01377908">
    <property type="protein sequence ID" value="CAG6729110.1"/>
    <property type="molecule type" value="Transcribed_RNA"/>
</dbReference>
<proteinExistence type="predicted"/>
<dbReference type="AlphaFoldDB" id="A0A8D8LBW2"/>
<evidence type="ECO:0000313" key="1">
    <source>
        <dbReference type="EMBL" id="CAG6607039.1"/>
    </source>
</evidence>
<dbReference type="EMBL" id="HBUF01377907">
    <property type="protein sequence ID" value="CAG6729107.1"/>
    <property type="molecule type" value="Transcribed_RNA"/>
</dbReference>
<dbReference type="EMBL" id="HBUF01211173">
    <property type="protein sequence ID" value="CAG6665590.1"/>
    <property type="molecule type" value="Transcribed_RNA"/>
</dbReference>
<protein>
    <submittedName>
        <fullName evidence="1">Uncharacterized protein</fullName>
    </submittedName>
</protein>